<dbReference type="AlphaFoldDB" id="A0A7R9BUG9"/>
<evidence type="ECO:0000313" key="3">
    <source>
        <dbReference type="Proteomes" id="UP000678499"/>
    </source>
</evidence>
<dbReference type="SUPFAM" id="SSF54928">
    <property type="entry name" value="RNA-binding domain, RBD"/>
    <property type="match status" value="1"/>
</dbReference>
<sequence length="524" mass="56822">MEGNHGDLGEHAATSSARGNAGYAMNYHIQDLVSQDRIKAVSQAGRWGKGCGLLAQLPKRKHVGCSKGLVVGRKLGSGHRRFVRAPPPVYHVRPMVQVAKPVPRAVIMNQAGILGPYPGHQHSNQSSRSCSPMLPMYSPGHGLDQPYTSTYSGATAANHGNNKITDSENRLARDQLMMSRRVASMSAHYGSVLSVKILKRNRRKDHRNGGGDGLKENIDPLDVSDEAFEKLDFGFVEVAEESIAKRIIRDLGGLGYRVRHATELPIDPKAVHLKNLPMSMDSKGLADFIRSQGLEGIDTVKVLRQPANRLSASAFIRASSELSAYKLIRGMHGKACPGSQYTIEARFAYHNNKKATVNEYQKYGPATLSKYVLTTTDMGALSPLIGNNFTWVTMPCGYDTAYSQAQLKCVVWVPNSVVPGSEHPFLPILIFSDRLPLLGVPSPRHGAFAGLPFESSPGDVFHAPVLEFNVSKMTIPLVAYPTFEKLVAEVPEPDSDDDDTECSLTMPITAPSAAAPAPAQPGPL</sequence>
<keyword evidence="3" id="KW-1185">Reference proteome</keyword>
<dbReference type="InterPro" id="IPR035979">
    <property type="entry name" value="RBD_domain_sf"/>
</dbReference>
<protein>
    <recommendedName>
        <fullName evidence="4">RRM domain-containing protein</fullName>
    </recommendedName>
</protein>
<dbReference type="GO" id="GO:0003676">
    <property type="term" value="F:nucleic acid binding"/>
    <property type="evidence" value="ECO:0007669"/>
    <property type="project" value="InterPro"/>
</dbReference>
<dbReference type="EMBL" id="OA884922">
    <property type="protein sequence ID" value="CAD7281460.1"/>
    <property type="molecule type" value="Genomic_DNA"/>
</dbReference>
<evidence type="ECO:0000313" key="2">
    <source>
        <dbReference type="EMBL" id="CAD7281460.1"/>
    </source>
</evidence>
<dbReference type="Gene3D" id="3.30.70.330">
    <property type="match status" value="1"/>
</dbReference>
<proteinExistence type="predicted"/>
<dbReference type="EMBL" id="CAJPEX010002885">
    <property type="protein sequence ID" value="CAG0921612.1"/>
    <property type="molecule type" value="Genomic_DNA"/>
</dbReference>
<reference evidence="2" key="1">
    <citation type="submission" date="2020-11" db="EMBL/GenBank/DDBJ databases">
        <authorList>
            <person name="Tran Van P."/>
        </authorList>
    </citation>
    <scope>NUCLEOTIDE SEQUENCE</scope>
</reference>
<dbReference type="Proteomes" id="UP000678499">
    <property type="component" value="Unassembled WGS sequence"/>
</dbReference>
<dbReference type="InterPro" id="IPR012677">
    <property type="entry name" value="Nucleotide-bd_a/b_plait_sf"/>
</dbReference>
<evidence type="ECO:0000256" key="1">
    <source>
        <dbReference type="SAM" id="MobiDB-lite"/>
    </source>
</evidence>
<feature type="region of interest" description="Disordered" evidence="1">
    <location>
        <begin position="491"/>
        <end position="524"/>
    </location>
</feature>
<feature type="compositionally biased region" description="Low complexity" evidence="1">
    <location>
        <begin position="507"/>
        <end position="517"/>
    </location>
</feature>
<accession>A0A7R9BUG9</accession>
<evidence type="ECO:0008006" key="4">
    <source>
        <dbReference type="Google" id="ProtNLM"/>
    </source>
</evidence>
<feature type="compositionally biased region" description="Acidic residues" evidence="1">
    <location>
        <begin position="491"/>
        <end position="501"/>
    </location>
</feature>
<dbReference type="CDD" id="cd00590">
    <property type="entry name" value="RRM_SF"/>
    <property type="match status" value="1"/>
</dbReference>
<organism evidence="2">
    <name type="scientific">Notodromas monacha</name>
    <dbReference type="NCBI Taxonomy" id="399045"/>
    <lineage>
        <taxon>Eukaryota</taxon>
        <taxon>Metazoa</taxon>
        <taxon>Ecdysozoa</taxon>
        <taxon>Arthropoda</taxon>
        <taxon>Crustacea</taxon>
        <taxon>Oligostraca</taxon>
        <taxon>Ostracoda</taxon>
        <taxon>Podocopa</taxon>
        <taxon>Podocopida</taxon>
        <taxon>Cypridocopina</taxon>
        <taxon>Cypridoidea</taxon>
        <taxon>Cyprididae</taxon>
        <taxon>Notodromas</taxon>
    </lineage>
</organism>
<name>A0A7R9BUG9_9CRUS</name>
<gene>
    <name evidence="2" type="ORF">NMOB1V02_LOCUS9105</name>
</gene>